<evidence type="ECO:0000256" key="2">
    <source>
        <dbReference type="SAM" id="SignalP"/>
    </source>
</evidence>
<feature type="compositionally biased region" description="Basic and acidic residues" evidence="1">
    <location>
        <begin position="172"/>
        <end position="182"/>
    </location>
</feature>
<dbReference type="Proteomes" id="UP000285146">
    <property type="component" value="Unassembled WGS sequence"/>
</dbReference>
<dbReference type="OrthoDB" id="5232861at2759"/>
<organism evidence="3 4">
    <name type="scientific">Cytospora leucostoma</name>
    <dbReference type="NCBI Taxonomy" id="1230097"/>
    <lineage>
        <taxon>Eukaryota</taxon>
        <taxon>Fungi</taxon>
        <taxon>Dikarya</taxon>
        <taxon>Ascomycota</taxon>
        <taxon>Pezizomycotina</taxon>
        <taxon>Sordariomycetes</taxon>
        <taxon>Sordariomycetidae</taxon>
        <taxon>Diaporthales</taxon>
        <taxon>Cytosporaceae</taxon>
        <taxon>Cytospora</taxon>
    </lineage>
</organism>
<comment type="caution">
    <text evidence="3">The sequence shown here is derived from an EMBL/GenBank/DDBJ whole genome shotgun (WGS) entry which is preliminary data.</text>
</comment>
<proteinExistence type="predicted"/>
<evidence type="ECO:0000313" key="4">
    <source>
        <dbReference type="Proteomes" id="UP000285146"/>
    </source>
</evidence>
<dbReference type="EMBL" id="LKEB01000065">
    <property type="protein sequence ID" value="ROV97165.1"/>
    <property type="molecule type" value="Genomic_DNA"/>
</dbReference>
<feature type="chain" id="PRO_5019547482" evidence="2">
    <location>
        <begin position="23"/>
        <end position="831"/>
    </location>
</feature>
<feature type="region of interest" description="Disordered" evidence="1">
    <location>
        <begin position="158"/>
        <end position="182"/>
    </location>
</feature>
<feature type="compositionally biased region" description="Basic residues" evidence="1">
    <location>
        <begin position="162"/>
        <end position="171"/>
    </location>
</feature>
<protein>
    <submittedName>
        <fullName evidence="3">Uncharacterized protein</fullName>
    </submittedName>
</protein>
<dbReference type="AlphaFoldDB" id="A0A423W1D6"/>
<accession>A0A423W1D6</accession>
<dbReference type="InParanoid" id="A0A423W1D6"/>
<sequence length="831" mass="95168">MAIFNVISVLIIHAVAYVALQAAPTRPLKRTRKSKQTDRATSDAVFDSISARITNNKETSSADIKKCHPRFDSFGKRYFKRPLERCHESPQYVWDEAEVYDQASPTASEIWTIPSHISKVKSARILWYLGQFVPAHPDIDSGTVEGRKKLKAIALEEEKGRKSTPARIHSKRASEPVPRDVSSKLDESMIHTHDATTLGKKDVQHQDIKLENSPVVKSTRKISLVEANPVQDYRVEDDPTQAGYSPHEEHFIQMSPPACLTPETTGHEGLQEQTNKVPEKTLEIMLHGNSSVGTSLFASLEEQSTTRHPSPVLDPPFTLTRQIVAELPPSTLKNHPEPVENTYIPQYHPEDIDFEPTSAVIIPIQEEETTAQDIISDDMVIETTNAQEIIMMEVIPEDIVMGEAISVDTSHQEMTTEDMVTEETVTTEIIQQQTFPEDVLMHDSITEEALRQEMVPDDMITDEVSTCSSEDVEVEQGDRSISPATDMEVEQNNENTTKKETPLAAWYANPPQCRGVKRSIVPDHYGEEHERHGGHQGQRAVYPRDASFERFRAEVRLFPPVRLQLMLSSYVAGRLQEADGRLAIVERHYLERVIRTPEQSDRDYSFDAHWRKYAASRPHGQREPPFTVEEAVDLVTNCIAASLPHGGWLVRHAEQEFRDELQREVKHRHEELKEMSWSSSWVCPRSSPPHLAKDPMGKVQRFSRDYTRQFLYDTVDEENLRSYYLREGGETDTKHWIDGVKRRSDFISIRDPETPWCIRREQNFQLLAKWDHAEMKDYRAFIQFTNVWFGEAVAVGSRSESSKLFRRFDKDRCEWLRHYAGMFPHQGPSGQ</sequence>
<evidence type="ECO:0000256" key="1">
    <source>
        <dbReference type="SAM" id="MobiDB-lite"/>
    </source>
</evidence>
<keyword evidence="4" id="KW-1185">Reference proteome</keyword>
<reference evidence="3 4" key="1">
    <citation type="submission" date="2015-09" db="EMBL/GenBank/DDBJ databases">
        <title>Host preference determinants of Valsa canker pathogens revealed by comparative genomics.</title>
        <authorList>
            <person name="Yin Z."/>
            <person name="Huang L."/>
        </authorList>
    </citation>
    <scope>NUCLEOTIDE SEQUENCE [LARGE SCALE GENOMIC DNA]</scope>
    <source>
        <strain evidence="3 4">SXYLt</strain>
    </source>
</reference>
<keyword evidence="2" id="KW-0732">Signal</keyword>
<gene>
    <name evidence="3" type="ORF">VPNG_08786</name>
</gene>
<feature type="signal peptide" evidence="2">
    <location>
        <begin position="1"/>
        <end position="22"/>
    </location>
</feature>
<evidence type="ECO:0000313" key="3">
    <source>
        <dbReference type="EMBL" id="ROV97165.1"/>
    </source>
</evidence>
<name>A0A423W1D6_9PEZI</name>